<feature type="domain" description="HTH arsR-type" evidence="2">
    <location>
        <begin position="1"/>
        <end position="82"/>
    </location>
</feature>
<keyword evidence="1" id="KW-0175">Coiled coil</keyword>
<dbReference type="EMBL" id="CP146016">
    <property type="protein sequence ID" value="WWQ61817.1"/>
    <property type="molecule type" value="Genomic_DNA"/>
</dbReference>
<dbReference type="AlphaFoldDB" id="A0AAX4L4D6"/>
<sequence length="106" mass="12199">MELTPRLQDIINILKNKGNINVKDLALEIKVSPKTAKGYARELQRLGLVEMDQDGNLKLKEQKEEHVDKEKLLKTLENHESEIASLKKEIEEIKVELEKLKKKGKA</sequence>
<dbReference type="PIRSF" id="PIRSF032840">
    <property type="entry name" value="UCP032840"/>
    <property type="match status" value="1"/>
</dbReference>
<dbReference type="InterPro" id="IPR017009">
    <property type="entry name" value="UCP032840"/>
</dbReference>
<dbReference type="PROSITE" id="PS50987">
    <property type="entry name" value="HTH_ARSR_2"/>
    <property type="match status" value="1"/>
</dbReference>
<dbReference type="Gene3D" id="1.10.10.10">
    <property type="entry name" value="Winged helix-like DNA-binding domain superfamily/Winged helix DNA-binding domain"/>
    <property type="match status" value="1"/>
</dbReference>
<proteinExistence type="predicted"/>
<keyword evidence="4" id="KW-1185">Reference proteome</keyword>
<evidence type="ECO:0000259" key="2">
    <source>
        <dbReference type="PROSITE" id="PS50987"/>
    </source>
</evidence>
<name>A0AAX4L4D6_9CREN</name>
<dbReference type="GeneID" id="89337059"/>
<organism evidence="3 4">
    <name type="scientific">Sulfolobus tengchongensis</name>
    <dbReference type="NCBI Taxonomy" id="207809"/>
    <lineage>
        <taxon>Archaea</taxon>
        <taxon>Thermoproteota</taxon>
        <taxon>Thermoprotei</taxon>
        <taxon>Sulfolobales</taxon>
        <taxon>Sulfolobaceae</taxon>
        <taxon>Sulfolobus</taxon>
    </lineage>
</organism>
<accession>A0AAX4L4D6</accession>
<dbReference type="InterPro" id="IPR001845">
    <property type="entry name" value="HTH_ArsR_DNA-bd_dom"/>
</dbReference>
<dbReference type="Pfam" id="PF13412">
    <property type="entry name" value="HTH_24"/>
    <property type="match status" value="1"/>
</dbReference>
<dbReference type="SUPFAM" id="SSF46785">
    <property type="entry name" value="Winged helix' DNA-binding domain"/>
    <property type="match status" value="1"/>
</dbReference>
<evidence type="ECO:0000256" key="1">
    <source>
        <dbReference type="SAM" id="Coils"/>
    </source>
</evidence>
<dbReference type="GO" id="GO:0003700">
    <property type="term" value="F:DNA-binding transcription factor activity"/>
    <property type="evidence" value="ECO:0007669"/>
    <property type="project" value="InterPro"/>
</dbReference>
<evidence type="ECO:0000313" key="4">
    <source>
        <dbReference type="Proteomes" id="UP001432202"/>
    </source>
</evidence>
<dbReference type="InterPro" id="IPR036388">
    <property type="entry name" value="WH-like_DNA-bd_sf"/>
</dbReference>
<evidence type="ECO:0000313" key="3">
    <source>
        <dbReference type="EMBL" id="WWQ61817.1"/>
    </source>
</evidence>
<reference evidence="3 4" key="1">
    <citation type="submission" date="2024-02" db="EMBL/GenBank/DDBJ databases">
        <title>STSV induces naive adaptation in Sulfolobus.</title>
        <authorList>
            <person name="Xiang X."/>
            <person name="Song M."/>
        </authorList>
    </citation>
    <scope>NUCLEOTIDE SEQUENCE [LARGE SCALE GENOMIC DNA]</scope>
    <source>
        <strain evidence="3 4">RT2</strain>
    </source>
</reference>
<dbReference type="Proteomes" id="UP001432202">
    <property type="component" value="Chromosome"/>
</dbReference>
<gene>
    <name evidence="3" type="ORF">V6M85_09780</name>
</gene>
<feature type="coiled-coil region" evidence="1">
    <location>
        <begin position="59"/>
        <end position="103"/>
    </location>
</feature>
<dbReference type="RefSeq" id="WP_338604731.1">
    <property type="nucleotide sequence ID" value="NZ_CP146016.1"/>
</dbReference>
<protein>
    <submittedName>
        <fullName evidence="3">Winged helix-turn-helix transcriptional regulator</fullName>
    </submittedName>
</protein>
<dbReference type="InterPro" id="IPR036390">
    <property type="entry name" value="WH_DNA-bd_sf"/>
</dbReference>